<reference evidence="2 3" key="1">
    <citation type="journal article" date="2019" name="Int. J. Syst. Evol. Microbiol.">
        <title>The Global Catalogue of Microorganisms (GCM) 10K type strain sequencing project: providing services to taxonomists for standard genome sequencing and annotation.</title>
        <authorList>
            <consortium name="The Broad Institute Genomics Platform"/>
            <consortium name="The Broad Institute Genome Sequencing Center for Infectious Disease"/>
            <person name="Wu L."/>
            <person name="Ma J."/>
        </authorList>
    </citation>
    <scope>NUCLEOTIDE SEQUENCE [LARGE SCALE GENOMIC DNA]</scope>
    <source>
        <strain evidence="2 3">CGMCC 1.12554</strain>
    </source>
</reference>
<name>A0ABD6AKU6_9EURY</name>
<evidence type="ECO:0000256" key="1">
    <source>
        <dbReference type="SAM" id="MobiDB-lite"/>
    </source>
</evidence>
<accession>A0ABD6AKU6</accession>
<dbReference type="EMBL" id="JBHTBL010000008">
    <property type="protein sequence ID" value="MFC7324891.1"/>
    <property type="molecule type" value="Genomic_DNA"/>
</dbReference>
<protein>
    <submittedName>
        <fullName evidence="2">Uncharacterized protein</fullName>
    </submittedName>
</protein>
<feature type="region of interest" description="Disordered" evidence="1">
    <location>
        <begin position="1"/>
        <end position="24"/>
    </location>
</feature>
<organism evidence="2 3">
    <name type="scientific">Halorubrum rutilum</name>
    <dbReference type="NCBI Taxonomy" id="1364933"/>
    <lineage>
        <taxon>Archaea</taxon>
        <taxon>Methanobacteriati</taxon>
        <taxon>Methanobacteriota</taxon>
        <taxon>Stenosarchaea group</taxon>
        <taxon>Halobacteria</taxon>
        <taxon>Halobacteriales</taxon>
        <taxon>Haloferacaceae</taxon>
        <taxon>Halorubrum</taxon>
    </lineage>
</organism>
<keyword evidence="3" id="KW-1185">Reference proteome</keyword>
<gene>
    <name evidence="2" type="ORF">ACFQMF_09900</name>
</gene>
<dbReference type="AlphaFoldDB" id="A0ABD6AKU6"/>
<evidence type="ECO:0000313" key="2">
    <source>
        <dbReference type="EMBL" id="MFC7324891.1"/>
    </source>
</evidence>
<feature type="compositionally biased region" description="Basic and acidic residues" evidence="1">
    <location>
        <begin position="1"/>
        <end position="11"/>
    </location>
</feature>
<dbReference type="RefSeq" id="WP_256409086.1">
    <property type="nucleotide sequence ID" value="NZ_JANHDN010000004.1"/>
</dbReference>
<sequence length="60" mass="6041">MVSEHGDDTARADGAGDDAARETGSPLVDRWTALDRGWQALALGLGVVAAHAAGQVAGLL</sequence>
<dbReference type="Proteomes" id="UP001596545">
    <property type="component" value="Unassembled WGS sequence"/>
</dbReference>
<evidence type="ECO:0000313" key="3">
    <source>
        <dbReference type="Proteomes" id="UP001596545"/>
    </source>
</evidence>
<comment type="caution">
    <text evidence="2">The sequence shown here is derived from an EMBL/GenBank/DDBJ whole genome shotgun (WGS) entry which is preliminary data.</text>
</comment>
<proteinExistence type="predicted"/>